<feature type="transmembrane region" description="Helical" evidence="1">
    <location>
        <begin position="134"/>
        <end position="160"/>
    </location>
</feature>
<keyword evidence="1" id="KW-0472">Membrane</keyword>
<evidence type="ECO:0000256" key="1">
    <source>
        <dbReference type="SAM" id="Phobius"/>
    </source>
</evidence>
<feature type="transmembrane region" description="Helical" evidence="1">
    <location>
        <begin position="48"/>
        <end position="68"/>
    </location>
</feature>
<evidence type="ECO:0000313" key="3">
    <source>
        <dbReference type="Proteomes" id="UP000566819"/>
    </source>
</evidence>
<proteinExistence type="predicted"/>
<comment type="caution">
    <text evidence="2">The sequence shown here is derived from an EMBL/GenBank/DDBJ whole genome shotgun (WGS) entry which is preliminary data.</text>
</comment>
<reference evidence="2 3" key="1">
    <citation type="submission" date="2020-03" db="EMBL/GenBank/DDBJ databases">
        <title>Draft Genome Sequence of Cudoniella acicularis.</title>
        <authorList>
            <person name="Buettner E."/>
            <person name="Kellner H."/>
        </authorList>
    </citation>
    <scope>NUCLEOTIDE SEQUENCE [LARGE SCALE GENOMIC DNA]</scope>
    <source>
        <strain evidence="2 3">DSM 108380</strain>
    </source>
</reference>
<organism evidence="2 3">
    <name type="scientific">Cudoniella acicularis</name>
    <dbReference type="NCBI Taxonomy" id="354080"/>
    <lineage>
        <taxon>Eukaryota</taxon>
        <taxon>Fungi</taxon>
        <taxon>Dikarya</taxon>
        <taxon>Ascomycota</taxon>
        <taxon>Pezizomycotina</taxon>
        <taxon>Leotiomycetes</taxon>
        <taxon>Helotiales</taxon>
        <taxon>Tricladiaceae</taxon>
        <taxon>Cudoniella</taxon>
    </lineage>
</organism>
<keyword evidence="1" id="KW-0812">Transmembrane</keyword>
<keyword evidence="1" id="KW-1133">Transmembrane helix</keyword>
<accession>A0A8H4RY74</accession>
<gene>
    <name evidence="2" type="ORF">G7Y89_g779</name>
</gene>
<dbReference type="AlphaFoldDB" id="A0A8H4RY74"/>
<keyword evidence="3" id="KW-1185">Reference proteome</keyword>
<dbReference type="EMBL" id="JAAMPI010000027">
    <property type="protein sequence ID" value="KAF4637311.1"/>
    <property type="molecule type" value="Genomic_DNA"/>
</dbReference>
<name>A0A8H4RY74_9HELO</name>
<evidence type="ECO:0000313" key="2">
    <source>
        <dbReference type="EMBL" id="KAF4637311.1"/>
    </source>
</evidence>
<sequence>MNHFIKTSLAASRFTTSCLALPNADSLRTPSHYNTLPNRLHRYAVPEIVFLTWTTAAVACVLIVAAYIRVKTLFITATIAYISRFSEDLLVNAATISRDVTTTSKHSETERDFESTAGRTIPCSWVSTPLLLGIYAIAGIRIQTLILVLAFATLLGVALAQESGSLPTVMWTERWITIFFIII</sequence>
<protein>
    <submittedName>
        <fullName evidence="2">Uncharacterized protein</fullName>
    </submittedName>
</protein>
<dbReference type="Proteomes" id="UP000566819">
    <property type="component" value="Unassembled WGS sequence"/>
</dbReference>